<reference evidence="1 2" key="1">
    <citation type="submission" date="2017-05" db="EMBL/GenBank/DDBJ databases">
        <title>Vagococcus spp. assemblies.</title>
        <authorList>
            <person name="Gulvik C.A."/>
        </authorList>
    </citation>
    <scope>NUCLEOTIDE SEQUENCE [LARGE SCALE GENOMIC DNA]</scope>
    <source>
        <strain evidence="1 2">CCUG 51432</strain>
    </source>
</reference>
<dbReference type="OrthoDB" id="2200862at2"/>
<organism evidence="1 2">
    <name type="scientific">Vagococcus elongatus</name>
    <dbReference type="NCBI Taxonomy" id="180344"/>
    <lineage>
        <taxon>Bacteria</taxon>
        <taxon>Bacillati</taxon>
        <taxon>Bacillota</taxon>
        <taxon>Bacilli</taxon>
        <taxon>Lactobacillales</taxon>
        <taxon>Enterococcaceae</taxon>
        <taxon>Vagococcus</taxon>
    </lineage>
</organism>
<accession>A0A430AU19</accession>
<name>A0A430AU19_9ENTE</name>
<keyword evidence="2" id="KW-1185">Reference proteome</keyword>
<protein>
    <submittedName>
        <fullName evidence="1">Uncharacterized protein</fullName>
    </submittedName>
</protein>
<dbReference type="RefSeq" id="WP_126809176.1">
    <property type="nucleotide sequence ID" value="NZ_NGKA01000010.1"/>
</dbReference>
<evidence type="ECO:0000313" key="1">
    <source>
        <dbReference type="EMBL" id="RSU11551.1"/>
    </source>
</evidence>
<dbReference type="Proteomes" id="UP000287605">
    <property type="component" value="Unassembled WGS sequence"/>
</dbReference>
<evidence type="ECO:0000313" key="2">
    <source>
        <dbReference type="Proteomes" id="UP000287605"/>
    </source>
</evidence>
<gene>
    <name evidence="1" type="ORF">CBF29_07670</name>
</gene>
<dbReference type="EMBL" id="NGKA01000010">
    <property type="protein sequence ID" value="RSU11551.1"/>
    <property type="molecule type" value="Genomic_DNA"/>
</dbReference>
<proteinExistence type="predicted"/>
<comment type="caution">
    <text evidence="1">The sequence shown here is derived from an EMBL/GenBank/DDBJ whole genome shotgun (WGS) entry which is preliminary data.</text>
</comment>
<sequence>MKLEGKTISSENLQDQCTSLTSCSHQLSLINNYLSCLALQHIQSKDSREGHAYILHSLFNEKGLDNLMEVIESIDTKIVEIGNYLCDVEEIIND</sequence>
<dbReference type="AlphaFoldDB" id="A0A430AU19"/>